<dbReference type="PANTHER" id="PTHR43297">
    <property type="entry name" value="OLIGOPEPTIDE TRANSPORT ATP-BINDING PROTEIN APPD"/>
    <property type="match status" value="1"/>
</dbReference>
<dbReference type="InterPro" id="IPR003439">
    <property type="entry name" value="ABC_transporter-like_ATP-bd"/>
</dbReference>
<dbReference type="PROSITE" id="PS00211">
    <property type="entry name" value="ABC_TRANSPORTER_1"/>
    <property type="match status" value="2"/>
</dbReference>
<dbReference type="InterPro" id="IPR017871">
    <property type="entry name" value="ABC_transporter-like_CS"/>
</dbReference>
<dbReference type="Proteomes" id="UP000254869">
    <property type="component" value="Unassembled WGS sequence"/>
</dbReference>
<protein>
    <submittedName>
        <fullName evidence="10">ABC-type dipeptide/oligopeptide/nickel transport system ATPase component</fullName>
    </submittedName>
</protein>
<feature type="compositionally biased region" description="Low complexity" evidence="8">
    <location>
        <begin position="453"/>
        <end position="481"/>
    </location>
</feature>
<comment type="caution">
    <text evidence="10">The sequence shown here is derived from an EMBL/GenBank/DDBJ whole genome shotgun (WGS) entry which is preliminary data.</text>
</comment>
<evidence type="ECO:0000256" key="7">
    <source>
        <dbReference type="ARBA" id="ARBA00023136"/>
    </source>
</evidence>
<dbReference type="InterPro" id="IPR050388">
    <property type="entry name" value="ABC_Ni/Peptide_Import"/>
</dbReference>
<gene>
    <name evidence="10" type="ORF">DFR76_112145</name>
</gene>
<feature type="domain" description="ABC transporter" evidence="9">
    <location>
        <begin position="577"/>
        <end position="822"/>
    </location>
</feature>
<keyword evidence="11" id="KW-1185">Reference proteome</keyword>
<dbReference type="RefSeq" id="WP_245998518.1">
    <property type="nucleotide sequence ID" value="NZ_QQBC01000012.1"/>
</dbReference>
<dbReference type="SUPFAM" id="SSF52540">
    <property type="entry name" value="P-loop containing nucleoside triphosphate hydrolases"/>
    <property type="match status" value="2"/>
</dbReference>
<feature type="compositionally biased region" description="Low complexity" evidence="8">
    <location>
        <begin position="421"/>
        <end position="443"/>
    </location>
</feature>
<sequence length="842" mass="86511">MTEPLVAISDLRISYGAATAVHGVDLVIAPGERVAVVGASGSGKSTLAHAIIGLLPGAGRVTGGSIRWRGEDITHAAEKRLRRLRGKEIGLVPQDPMSNLNPVSRIGRQVSETLLAHGICTRGEARNRAIELLGEAGLPDPARRARQYPHEFSGGMRQRALIAIGLACRPDLLIADEPTSALDVTVQRQILDHLDKLTRDLGTALLLVTHDLGLAAERADRVIVMSEGRIVETGPARDVLTNPQHDYTKRLVAAAPARVVPLIAEAILDEQTPEAAAIETNGAAKTSATNGAPKSAAAETNGAAKASKTAKPTPTEISAQPEETAPAEASARADGTQAEAAATVEKSAPAEKSTRADGSASAEESAPVEKSAHADGSATAEESASTDSSVKAEEAASTEKSAAVEDSAQVERAPAVGGATSDDGSAAVAEAVSGEEGARAEGSASDERSPSTEGSAQAEEAAAAEGSVSDEGASAADGSGQVEEVVSAGESAPVEKSAQADGSATAEGSTSADGSVPAGEVASAEEGARAASSAPAEKSSSTDGPTPDEGTASVGSIKAEGVALGDGSAQLEGVAVLEVAHLCKEYKIRGRGGVLRAVDDVSFTIGRGRTTAIVGESGSGKTTTARMILGLVAATSGTIRLDGQEAVGLRGARLRAARLAMQPVFQDPYSSLDPMWTVERLIAEPLRAFGIGDRETRRARVAELLERVALPASVTHRYPNELSGGQRQRVAIARALAIEPRLVVCDEAVSALDVLVQKQILTLLSDLQTRLGVSYLFISHDLAVVQALAHDVVVMREGKVVEQGPVDKVLKSPSDPYTRRLLDAIPGAGVFGAEEIRETVNA</sequence>
<keyword evidence="4" id="KW-1003">Cell membrane</keyword>
<keyword evidence="3" id="KW-0813">Transport</keyword>
<evidence type="ECO:0000256" key="5">
    <source>
        <dbReference type="ARBA" id="ARBA00022741"/>
    </source>
</evidence>
<evidence type="ECO:0000313" key="11">
    <source>
        <dbReference type="Proteomes" id="UP000254869"/>
    </source>
</evidence>
<dbReference type="GO" id="GO:0016887">
    <property type="term" value="F:ATP hydrolysis activity"/>
    <property type="evidence" value="ECO:0007669"/>
    <property type="project" value="InterPro"/>
</dbReference>
<dbReference type="InterPro" id="IPR013563">
    <property type="entry name" value="Oligopep_ABC_C"/>
</dbReference>
<reference evidence="10 11" key="1">
    <citation type="submission" date="2018-07" db="EMBL/GenBank/DDBJ databases">
        <title>Genomic Encyclopedia of Type Strains, Phase IV (KMG-IV): sequencing the most valuable type-strain genomes for metagenomic binning, comparative biology and taxonomic classification.</title>
        <authorList>
            <person name="Goeker M."/>
        </authorList>
    </citation>
    <scope>NUCLEOTIDE SEQUENCE [LARGE SCALE GENOMIC DNA]</scope>
    <source>
        <strain evidence="10 11">DSM 44290</strain>
    </source>
</reference>
<dbReference type="NCBIfam" id="NF008453">
    <property type="entry name" value="PRK11308.1"/>
    <property type="match status" value="2"/>
</dbReference>
<feature type="compositionally biased region" description="Low complexity" evidence="8">
    <location>
        <begin position="303"/>
        <end position="315"/>
    </location>
</feature>
<feature type="compositionally biased region" description="Low complexity" evidence="8">
    <location>
        <begin position="374"/>
        <end position="389"/>
    </location>
</feature>
<dbReference type="NCBIfam" id="NF007739">
    <property type="entry name" value="PRK10419.1"/>
    <property type="match status" value="2"/>
</dbReference>
<feature type="compositionally biased region" description="Polar residues" evidence="8">
    <location>
        <begin position="283"/>
        <end position="292"/>
    </location>
</feature>
<proteinExistence type="inferred from homology"/>
<keyword evidence="6" id="KW-0067">ATP-binding</keyword>
<feature type="compositionally biased region" description="Polar residues" evidence="8">
    <location>
        <begin position="500"/>
        <end position="513"/>
    </location>
</feature>
<evidence type="ECO:0000259" key="9">
    <source>
        <dbReference type="PROSITE" id="PS50893"/>
    </source>
</evidence>
<dbReference type="PANTHER" id="PTHR43297:SF2">
    <property type="entry name" value="DIPEPTIDE TRANSPORT ATP-BINDING PROTEIN DPPD"/>
    <property type="match status" value="1"/>
</dbReference>
<dbReference type="Pfam" id="PF00005">
    <property type="entry name" value="ABC_tran"/>
    <property type="match status" value="2"/>
</dbReference>
<organism evidence="10 11">
    <name type="scientific">Nocardia pseudobrasiliensis</name>
    <dbReference type="NCBI Taxonomy" id="45979"/>
    <lineage>
        <taxon>Bacteria</taxon>
        <taxon>Bacillati</taxon>
        <taxon>Actinomycetota</taxon>
        <taxon>Actinomycetes</taxon>
        <taxon>Mycobacteriales</taxon>
        <taxon>Nocardiaceae</taxon>
        <taxon>Nocardia</taxon>
    </lineage>
</organism>
<dbReference type="Gene3D" id="3.40.50.300">
    <property type="entry name" value="P-loop containing nucleotide triphosphate hydrolases"/>
    <property type="match status" value="2"/>
</dbReference>
<dbReference type="STRING" id="1210086.GCA_001613105_05296"/>
<dbReference type="Pfam" id="PF08352">
    <property type="entry name" value="oligo_HPY"/>
    <property type="match status" value="2"/>
</dbReference>
<dbReference type="GO" id="GO:0005886">
    <property type="term" value="C:plasma membrane"/>
    <property type="evidence" value="ECO:0007669"/>
    <property type="project" value="UniProtKB-SubCell"/>
</dbReference>
<comment type="subcellular location">
    <subcellularLocation>
        <location evidence="1">Cell membrane</location>
        <topology evidence="1">Peripheral membrane protein</topology>
    </subcellularLocation>
</comment>
<evidence type="ECO:0000256" key="8">
    <source>
        <dbReference type="SAM" id="MobiDB-lite"/>
    </source>
</evidence>
<dbReference type="GO" id="GO:0005524">
    <property type="term" value="F:ATP binding"/>
    <property type="evidence" value="ECO:0007669"/>
    <property type="project" value="UniProtKB-KW"/>
</dbReference>
<dbReference type="SMART" id="SM00382">
    <property type="entry name" value="AAA"/>
    <property type="match status" value="2"/>
</dbReference>
<keyword evidence="5" id="KW-0547">Nucleotide-binding</keyword>
<feature type="region of interest" description="Disordered" evidence="8">
    <location>
        <begin position="281"/>
        <end position="553"/>
    </location>
</feature>
<feature type="domain" description="ABC transporter" evidence="9">
    <location>
        <begin position="6"/>
        <end position="252"/>
    </location>
</feature>
<evidence type="ECO:0000256" key="4">
    <source>
        <dbReference type="ARBA" id="ARBA00022475"/>
    </source>
</evidence>
<keyword evidence="7" id="KW-0472">Membrane</keyword>
<evidence type="ECO:0000256" key="2">
    <source>
        <dbReference type="ARBA" id="ARBA00005417"/>
    </source>
</evidence>
<dbReference type="GO" id="GO:0015833">
    <property type="term" value="P:peptide transport"/>
    <property type="evidence" value="ECO:0007669"/>
    <property type="project" value="InterPro"/>
</dbReference>
<dbReference type="AlphaFoldDB" id="A0A370HWE4"/>
<comment type="similarity">
    <text evidence="2">Belongs to the ABC transporter superfamily.</text>
</comment>
<dbReference type="CDD" id="cd03257">
    <property type="entry name" value="ABC_NikE_OppD_transporters"/>
    <property type="match status" value="2"/>
</dbReference>
<evidence type="ECO:0000313" key="10">
    <source>
        <dbReference type="EMBL" id="RDI62827.1"/>
    </source>
</evidence>
<feature type="compositionally biased region" description="Low complexity" evidence="8">
    <location>
        <begin position="515"/>
        <end position="541"/>
    </location>
</feature>
<dbReference type="InterPro" id="IPR027417">
    <property type="entry name" value="P-loop_NTPase"/>
</dbReference>
<dbReference type="FunFam" id="3.40.50.300:FF:000016">
    <property type="entry name" value="Oligopeptide ABC transporter ATP-binding component"/>
    <property type="match status" value="1"/>
</dbReference>
<dbReference type="PROSITE" id="PS50893">
    <property type="entry name" value="ABC_TRANSPORTER_2"/>
    <property type="match status" value="2"/>
</dbReference>
<name>A0A370HWE4_9NOCA</name>
<dbReference type="InterPro" id="IPR003593">
    <property type="entry name" value="AAA+_ATPase"/>
</dbReference>
<dbReference type="EMBL" id="QQBC01000012">
    <property type="protein sequence ID" value="RDI62827.1"/>
    <property type="molecule type" value="Genomic_DNA"/>
</dbReference>
<evidence type="ECO:0000256" key="1">
    <source>
        <dbReference type="ARBA" id="ARBA00004202"/>
    </source>
</evidence>
<accession>A0A370HWE4</accession>
<evidence type="ECO:0000256" key="6">
    <source>
        <dbReference type="ARBA" id="ARBA00022840"/>
    </source>
</evidence>
<evidence type="ECO:0000256" key="3">
    <source>
        <dbReference type="ARBA" id="ARBA00022448"/>
    </source>
</evidence>